<feature type="domain" description="Alpha-D-phosphohexomutase C-terminal" evidence="8">
    <location>
        <begin position="470"/>
        <end position="530"/>
    </location>
</feature>
<dbReference type="Proteomes" id="UP000307706">
    <property type="component" value="Unassembled WGS sequence"/>
</dbReference>
<dbReference type="InterPro" id="IPR005843">
    <property type="entry name" value="A-D-PHexomutase_C"/>
</dbReference>
<keyword evidence="4 7" id="KW-0479">Metal-binding</keyword>
<dbReference type="InterPro" id="IPR050060">
    <property type="entry name" value="Phosphoglucosamine_mutase"/>
</dbReference>
<evidence type="ECO:0000259" key="10">
    <source>
        <dbReference type="Pfam" id="PF02879"/>
    </source>
</evidence>
<keyword evidence="3" id="KW-0597">Phosphoprotein</keyword>
<evidence type="ECO:0000256" key="3">
    <source>
        <dbReference type="ARBA" id="ARBA00022553"/>
    </source>
</evidence>
<keyword evidence="6" id="KW-0413">Isomerase</keyword>
<reference evidence="13 14" key="2">
    <citation type="submission" date="2019-06" db="EMBL/GenBank/DDBJ databases">
        <title>Co-occurence of chitin degradation, pigmentation and bioactivity in marine Pseudoalteromonas.</title>
        <authorList>
            <person name="Sonnenschein E.C."/>
            <person name="Bech P.K."/>
        </authorList>
    </citation>
    <scope>NUCLEOTIDE SEQUENCE [LARGE SCALE GENOMIC DNA]</scope>
    <source>
        <strain evidence="14">S2231</strain>
        <strain evidence="13">S2233</strain>
    </source>
</reference>
<evidence type="ECO:0000256" key="7">
    <source>
        <dbReference type="RuleBase" id="RU004326"/>
    </source>
</evidence>
<dbReference type="InterPro" id="IPR016066">
    <property type="entry name" value="A-D-PHexomutase_CS"/>
</dbReference>
<sequence length="540" mass="59359">MLASAEVIKKSTVVFGTSGARGLACKLTANVCGAFTANFITVMRELFEFDRLAIGIDNRPSSYAMAQACAQICAQLNIRVIYYGVIPTPALAYSAMQDKTPAIMVTGSHIPFDRNGLKFYRPDGEITKHDELSIVTRNTLFEPVTCLPDLKTSKTAIERYILRYTCLFEENSSAKPDSLTLVGKRIGIYEHSSAGRDIYRQIFKQLGATVISLGRSNEFVPIDTEAVSADDKRRALDWVNEYQLDALFSTDGDGDRPLLADEQGEWLRGDILGLLCAKTLNIDALAVPINCNTAIELSGVFNHVIRTKIGSPYVIQALNDIENEEVSKGLNVLSLSEAHSVSSDLHCSQDMLESAVCNKKGVSQAHIAGFEANGGFLLGSTLHYNGKLLEALPTRDALLPALIVLADAISKRLPLSALVAALPKRYTSSDRLQNISALLSQQLLEDAKQNPQEFLKKFGTSIPQRTNTPMNEELNGKEFSNIKLNTLDGLRMYFNDKEYVHIRPSGNAPELRCYVEASSKQRAQDLLSTVIKSLKRTLSP</sequence>
<dbReference type="Pfam" id="PF00408">
    <property type="entry name" value="PGM_PMM_IV"/>
    <property type="match status" value="1"/>
</dbReference>
<dbReference type="GO" id="GO:0009252">
    <property type="term" value="P:peptidoglycan biosynthetic process"/>
    <property type="evidence" value="ECO:0007669"/>
    <property type="project" value="TreeGrafter"/>
</dbReference>
<protein>
    <submittedName>
        <fullName evidence="12">Phosphomannomutase</fullName>
    </submittedName>
</protein>
<dbReference type="InterPro" id="IPR005845">
    <property type="entry name" value="A-D-PHexomutase_a/b/a-II"/>
</dbReference>
<dbReference type="RefSeq" id="WP_138595109.1">
    <property type="nucleotide sequence ID" value="NZ_PNCK01000016.1"/>
</dbReference>
<dbReference type="GO" id="GO:0005829">
    <property type="term" value="C:cytosol"/>
    <property type="evidence" value="ECO:0007669"/>
    <property type="project" value="TreeGrafter"/>
</dbReference>
<dbReference type="EMBL" id="PNCL01000050">
    <property type="protein sequence ID" value="TMP59091.1"/>
    <property type="molecule type" value="Genomic_DNA"/>
</dbReference>
<dbReference type="SUPFAM" id="SSF55957">
    <property type="entry name" value="Phosphoglucomutase, C-terminal domain"/>
    <property type="match status" value="1"/>
</dbReference>
<comment type="cofactor">
    <cofactor evidence="1">
        <name>Mg(2+)</name>
        <dbReference type="ChEBI" id="CHEBI:18420"/>
    </cofactor>
</comment>
<dbReference type="PROSITE" id="PS00710">
    <property type="entry name" value="PGM_PMM"/>
    <property type="match status" value="1"/>
</dbReference>
<gene>
    <name evidence="12" type="ORF">CWB96_11040</name>
    <name evidence="11" type="ORF">CWB97_03685</name>
</gene>
<keyword evidence="5 7" id="KW-0460">Magnesium</keyword>
<dbReference type="EMBL" id="PNCK01000016">
    <property type="protein sequence ID" value="TMP45712.1"/>
    <property type="molecule type" value="Genomic_DNA"/>
</dbReference>
<reference evidence="12" key="3">
    <citation type="submission" date="2019-09" db="EMBL/GenBank/DDBJ databases">
        <title>Co-occurence of chitin degradation, pigmentation and bioactivity in marine Pseudoalteromonas.</title>
        <authorList>
            <person name="Sonnenschein E.C."/>
            <person name="Bech P.K."/>
        </authorList>
    </citation>
    <scope>NUCLEOTIDE SEQUENCE</scope>
    <source>
        <strain evidence="12">S2231</strain>
        <strain evidence="11">S2233</strain>
    </source>
</reference>
<dbReference type="InterPro" id="IPR005844">
    <property type="entry name" value="A-D-PHexomutase_a/b/a-I"/>
</dbReference>
<dbReference type="InterPro" id="IPR036900">
    <property type="entry name" value="A-D-PHexomutase_C_sf"/>
</dbReference>
<evidence type="ECO:0000313" key="13">
    <source>
        <dbReference type="Proteomes" id="UP000305730"/>
    </source>
</evidence>
<dbReference type="GO" id="GO:0006048">
    <property type="term" value="P:UDP-N-acetylglucosamine biosynthetic process"/>
    <property type="evidence" value="ECO:0007669"/>
    <property type="project" value="TreeGrafter"/>
</dbReference>
<feature type="domain" description="Alpha-D-phosphohexomutase alpha/beta/alpha" evidence="9">
    <location>
        <begin position="14"/>
        <end position="134"/>
    </location>
</feature>
<dbReference type="AlphaFoldDB" id="A0A5S3XPE1"/>
<dbReference type="OrthoDB" id="9803322at2"/>
<dbReference type="InterPro" id="IPR016055">
    <property type="entry name" value="A-D-PHexomutase_a/b/a-I/II/III"/>
</dbReference>
<dbReference type="CDD" id="cd03088">
    <property type="entry name" value="ManB"/>
    <property type="match status" value="1"/>
</dbReference>
<evidence type="ECO:0000256" key="2">
    <source>
        <dbReference type="ARBA" id="ARBA00010231"/>
    </source>
</evidence>
<comment type="similarity">
    <text evidence="2 7">Belongs to the phosphohexose mutase family.</text>
</comment>
<dbReference type="PANTHER" id="PTHR42946">
    <property type="entry name" value="PHOSPHOHEXOSE MUTASE"/>
    <property type="match status" value="1"/>
</dbReference>
<evidence type="ECO:0000256" key="6">
    <source>
        <dbReference type="ARBA" id="ARBA00023235"/>
    </source>
</evidence>
<proteinExistence type="inferred from homology"/>
<feature type="domain" description="Alpha-D-phosphohexomutase alpha/beta/alpha" evidence="10">
    <location>
        <begin position="183"/>
        <end position="264"/>
    </location>
</feature>
<dbReference type="Pfam" id="PF02878">
    <property type="entry name" value="PGM_PMM_I"/>
    <property type="match status" value="1"/>
</dbReference>
<evidence type="ECO:0000259" key="9">
    <source>
        <dbReference type="Pfam" id="PF02878"/>
    </source>
</evidence>
<dbReference type="Pfam" id="PF02879">
    <property type="entry name" value="PGM_PMM_II"/>
    <property type="match status" value="1"/>
</dbReference>
<accession>A0A5S3XPE1</accession>
<evidence type="ECO:0000313" key="11">
    <source>
        <dbReference type="EMBL" id="TMP45712.1"/>
    </source>
</evidence>
<dbReference type="GO" id="GO:0000287">
    <property type="term" value="F:magnesium ion binding"/>
    <property type="evidence" value="ECO:0007669"/>
    <property type="project" value="InterPro"/>
</dbReference>
<evidence type="ECO:0000256" key="4">
    <source>
        <dbReference type="ARBA" id="ARBA00022723"/>
    </source>
</evidence>
<comment type="caution">
    <text evidence="12">The sequence shown here is derived from an EMBL/GenBank/DDBJ whole genome shotgun (WGS) entry which is preliminary data.</text>
</comment>
<dbReference type="GO" id="GO:0004615">
    <property type="term" value="F:phosphomannomutase activity"/>
    <property type="evidence" value="ECO:0007669"/>
    <property type="project" value="TreeGrafter"/>
</dbReference>
<evidence type="ECO:0000313" key="12">
    <source>
        <dbReference type="EMBL" id="TMP59091.1"/>
    </source>
</evidence>
<dbReference type="Gene3D" id="3.40.120.10">
    <property type="entry name" value="Alpha-D-Glucose-1,6-Bisphosphate, subunit A, domain 3"/>
    <property type="match status" value="3"/>
</dbReference>
<evidence type="ECO:0000313" key="14">
    <source>
        <dbReference type="Proteomes" id="UP000307706"/>
    </source>
</evidence>
<organism evidence="12 14">
    <name type="scientific">Pseudoalteromonas citrea</name>
    <dbReference type="NCBI Taxonomy" id="43655"/>
    <lineage>
        <taxon>Bacteria</taxon>
        <taxon>Pseudomonadati</taxon>
        <taxon>Pseudomonadota</taxon>
        <taxon>Gammaproteobacteria</taxon>
        <taxon>Alteromonadales</taxon>
        <taxon>Pseudoalteromonadaceae</taxon>
        <taxon>Pseudoalteromonas</taxon>
    </lineage>
</organism>
<keyword evidence="13" id="KW-1185">Reference proteome</keyword>
<dbReference type="SUPFAM" id="SSF53738">
    <property type="entry name" value="Phosphoglucomutase, first 3 domains"/>
    <property type="match status" value="2"/>
</dbReference>
<reference evidence="12 14" key="1">
    <citation type="submission" date="2017-12" db="EMBL/GenBank/DDBJ databases">
        <authorList>
            <person name="Paulsen S."/>
            <person name="Gram L.K."/>
        </authorList>
    </citation>
    <scope>NUCLEOTIDE SEQUENCE [LARGE SCALE GENOMIC DNA]</scope>
    <source>
        <strain evidence="12 14">S2231</strain>
        <strain evidence="11">S2233</strain>
    </source>
</reference>
<evidence type="ECO:0000256" key="1">
    <source>
        <dbReference type="ARBA" id="ARBA00001946"/>
    </source>
</evidence>
<dbReference type="Gene3D" id="3.30.310.50">
    <property type="entry name" value="Alpha-D-phosphohexomutase, C-terminal domain"/>
    <property type="match status" value="1"/>
</dbReference>
<evidence type="ECO:0000259" key="8">
    <source>
        <dbReference type="Pfam" id="PF00408"/>
    </source>
</evidence>
<dbReference type="Proteomes" id="UP000305730">
    <property type="component" value="Unassembled WGS sequence"/>
</dbReference>
<dbReference type="GO" id="GO:0008966">
    <property type="term" value="F:phosphoglucosamine mutase activity"/>
    <property type="evidence" value="ECO:0007669"/>
    <property type="project" value="TreeGrafter"/>
</dbReference>
<dbReference type="PANTHER" id="PTHR42946:SF1">
    <property type="entry name" value="PHOSPHOGLUCOMUTASE (ALPHA-D-GLUCOSE-1,6-BISPHOSPHATE-DEPENDENT)"/>
    <property type="match status" value="1"/>
</dbReference>
<name>A0A5S3XPE1_9GAMM</name>
<dbReference type="GO" id="GO:0005975">
    <property type="term" value="P:carbohydrate metabolic process"/>
    <property type="evidence" value="ECO:0007669"/>
    <property type="project" value="InterPro"/>
</dbReference>
<evidence type="ECO:0000256" key="5">
    <source>
        <dbReference type="ARBA" id="ARBA00022842"/>
    </source>
</evidence>